<dbReference type="Gene3D" id="3.60.15.10">
    <property type="entry name" value="Ribonuclease Z/Hydroxyacylglutathione hydrolase-like"/>
    <property type="match status" value="1"/>
</dbReference>
<evidence type="ECO:0000256" key="9">
    <source>
        <dbReference type="ARBA" id="ARBA00022839"/>
    </source>
</evidence>
<dbReference type="AlphaFoldDB" id="A0A7S8CAG6"/>
<evidence type="ECO:0000256" key="15">
    <source>
        <dbReference type="PIRSR" id="PIRSR004803-2"/>
    </source>
</evidence>
<feature type="binding site" evidence="16">
    <location>
        <position position="142"/>
    </location>
    <ligand>
        <name>Zn(2+)</name>
        <dbReference type="ChEBI" id="CHEBI:29105"/>
        <label>1</label>
        <note>catalytic</note>
    </ligand>
</feature>
<dbReference type="GO" id="GO:0006364">
    <property type="term" value="P:rRNA processing"/>
    <property type="evidence" value="ECO:0007669"/>
    <property type="project" value="UniProtKB-UniRule"/>
</dbReference>
<protein>
    <recommendedName>
        <fullName evidence="12 13">Ribonuclease J</fullName>
        <shortName evidence="12">RNase J</shortName>
        <ecNumber evidence="12 13">3.1.-.-</ecNumber>
    </recommendedName>
</protein>
<dbReference type="SUPFAM" id="SSF56281">
    <property type="entry name" value="Metallo-hydrolase/oxidoreductase"/>
    <property type="match status" value="1"/>
</dbReference>
<comment type="function">
    <text evidence="12">An RNase that has 5'-3' exonuclease and possibly endonuclease activity. Involved in maturation of rRNA and in some organisms also mRNA maturation and/or decay.</text>
</comment>
<feature type="binding site" evidence="16">
    <location>
        <position position="76"/>
    </location>
    <ligand>
        <name>Zn(2+)</name>
        <dbReference type="ChEBI" id="CHEBI:29105"/>
        <label>1</label>
        <note>catalytic</note>
    </ligand>
</feature>
<dbReference type="GO" id="GO:0004534">
    <property type="term" value="F:5'-3' RNA exonuclease activity"/>
    <property type="evidence" value="ECO:0007669"/>
    <property type="project" value="UniProtKB-UniRule"/>
</dbReference>
<accession>A0A7S8CAG6</accession>
<dbReference type="SMART" id="SM00849">
    <property type="entry name" value="Lactamase_B"/>
    <property type="match status" value="1"/>
</dbReference>
<feature type="domain" description="Metallo-beta-lactamase" evidence="17">
    <location>
        <begin position="21"/>
        <end position="216"/>
    </location>
</feature>
<evidence type="ECO:0000256" key="10">
    <source>
        <dbReference type="ARBA" id="ARBA00022884"/>
    </source>
</evidence>
<feature type="binding site" evidence="15">
    <location>
        <begin position="233"/>
        <end position="235"/>
    </location>
    <ligand>
        <name>substrate</name>
    </ligand>
</feature>
<evidence type="ECO:0000256" key="1">
    <source>
        <dbReference type="ARBA" id="ARBA00004496"/>
    </source>
</evidence>
<comment type="subunit">
    <text evidence="11">Unclear whether it forms homodimers or belongs to a larger complex. According to probably does not form homodimers, while shows homodimer formation. Both reports show RNase J1 and J2 interaction, probably as a heterotetramer shows it is a component of a possible RNA degradosome complex composed of rny, rnjA, rnjB, pnp, pfkA and eno, while finds no evidence of an RNA degradosome complex.</text>
</comment>
<dbReference type="FunFam" id="3.10.20.580:FF:000001">
    <property type="entry name" value="Ribonuclease J"/>
    <property type="match status" value="1"/>
</dbReference>
<feature type="active site" description="Proton donor" evidence="14">
    <location>
        <position position="196"/>
    </location>
</feature>
<evidence type="ECO:0000259" key="17">
    <source>
        <dbReference type="SMART" id="SM00849"/>
    </source>
</evidence>
<keyword evidence="6 12" id="KW-0255">Endonuclease</keyword>
<evidence type="ECO:0000256" key="11">
    <source>
        <dbReference type="ARBA" id="ARBA00065702"/>
    </source>
</evidence>
<evidence type="ECO:0000256" key="13">
    <source>
        <dbReference type="PIRNR" id="PIRNR004803"/>
    </source>
</evidence>
<comment type="subunit">
    <text evidence="12">Homodimer, may be a subunit of the RNA degradosome.</text>
</comment>
<dbReference type="PANTHER" id="PTHR43694:SF4">
    <property type="entry name" value="RIBONUCLEASE J 2"/>
    <property type="match status" value="1"/>
</dbReference>
<dbReference type="GO" id="GO:0008270">
    <property type="term" value="F:zinc ion binding"/>
    <property type="evidence" value="ECO:0007669"/>
    <property type="project" value="InterPro"/>
</dbReference>
<dbReference type="HAMAP" id="MF_01491">
    <property type="entry name" value="RNase_J_bact"/>
    <property type="match status" value="1"/>
</dbReference>
<feature type="binding site" evidence="16">
    <location>
        <position position="444"/>
    </location>
    <ligand>
        <name>Ca(2+)</name>
        <dbReference type="ChEBI" id="CHEBI:29108"/>
    </ligand>
</feature>
<feature type="binding site" evidence="16">
    <location>
        <position position="49"/>
    </location>
    <ligand>
        <name>Ca(2+)</name>
        <dbReference type="ChEBI" id="CHEBI:29108"/>
    </ligand>
</feature>
<dbReference type="InterPro" id="IPR030854">
    <property type="entry name" value="RNase_J_bac"/>
</dbReference>
<feature type="binding site" evidence="16">
    <location>
        <position position="51"/>
    </location>
    <ligand>
        <name>Ca(2+)</name>
        <dbReference type="ChEBI" id="CHEBI:29108"/>
    </ligand>
</feature>
<sequence>MSKTKHEHIQIIPLGGLGEIGKNMTVIEVDEQLFIIDVGLKSPETDMLGIDIVVPDFQYVMENRDRVRAIFLTHGHDEAIGGLSYLLRRVRVPVYGSALTTALAKDRLKEQDFRGEADFRAVHSDQLLTFDGVKVSFFQTAHTIPGSFGVAIHTSEGAIVHTGDFKFDQSAKGAYEAEMGKMAVLGQKGVLCLLSDSLDAERPGHAVSEATIAQAMVKAFSRAEGRVIVSSYASNVVRLQQVLESSIKTNRKVAIVGRTLLRLYETLCNLGYLSEELQEQVISLNSVNEFAPKEVCLVVTGHSGEPLEALQRMARGQHKLGRIQTGDTVVMMTPPNPGNELVMMKTIDALARAGAEIVTGDKKLYATGHGSQEDLKLMINLLKPKIFIPVQGEDRHLRSHARIAEGLGIPSRDIYVLEKGDRLLWKDGVFRTAGRVQAGNTLIDGSGVGDIGNIVLRDRRLLSQDGIFIVVVTLDRRNKKIISGPELISRGFVYVRESEQLMTQSEELVKTIVEQSLQQDGMDWSTMKQNVRDQLYNFLFERTKRRPMILPIIMEVSKENRSAQQVSVEK</sequence>
<keyword evidence="16" id="KW-0106">Calcium</keyword>
<name>A0A7S8CAG6_9BACI</name>
<keyword evidence="3 12" id="KW-0698">rRNA processing</keyword>
<evidence type="ECO:0000256" key="3">
    <source>
        <dbReference type="ARBA" id="ARBA00022552"/>
    </source>
</evidence>
<proteinExistence type="inferred from homology"/>
<evidence type="ECO:0000313" key="18">
    <source>
        <dbReference type="EMBL" id="QPC46397.1"/>
    </source>
</evidence>
<dbReference type="PANTHER" id="PTHR43694">
    <property type="entry name" value="RIBONUCLEASE J"/>
    <property type="match status" value="1"/>
</dbReference>
<dbReference type="GO" id="GO:0005737">
    <property type="term" value="C:cytoplasm"/>
    <property type="evidence" value="ECO:0007669"/>
    <property type="project" value="UniProtKB-SubCell"/>
</dbReference>
<dbReference type="EMBL" id="CP049742">
    <property type="protein sequence ID" value="QPC46397.1"/>
    <property type="molecule type" value="Genomic_DNA"/>
</dbReference>
<dbReference type="InterPro" id="IPR042173">
    <property type="entry name" value="RNase_J_2"/>
</dbReference>
<dbReference type="Pfam" id="PF22505">
    <property type="entry name" value="RNase_J_b_CASP"/>
    <property type="match status" value="1"/>
</dbReference>
<dbReference type="NCBIfam" id="TIGR00649">
    <property type="entry name" value="MG423"/>
    <property type="match status" value="1"/>
</dbReference>
<keyword evidence="9 12" id="KW-0269">Exonuclease</keyword>
<keyword evidence="7 12" id="KW-0378">Hydrolase</keyword>
<evidence type="ECO:0000256" key="4">
    <source>
        <dbReference type="ARBA" id="ARBA00022722"/>
    </source>
</evidence>
<comment type="similarity">
    <text evidence="12 13">Belongs to the metallo-beta-lactamase superfamily. RNA-metabolizing metallo-beta-lactamase-like family. Bacterial RNase J subfamily.</text>
</comment>
<organism evidence="18 19">
    <name type="scientific">Mangrovibacillus cuniculi</name>
    <dbReference type="NCBI Taxonomy" id="2593652"/>
    <lineage>
        <taxon>Bacteria</taxon>
        <taxon>Bacillati</taxon>
        <taxon>Bacillota</taxon>
        <taxon>Bacilli</taxon>
        <taxon>Bacillales</taxon>
        <taxon>Bacillaceae</taxon>
        <taxon>Mangrovibacillus</taxon>
    </lineage>
</organism>
<evidence type="ECO:0000256" key="6">
    <source>
        <dbReference type="ARBA" id="ARBA00022759"/>
    </source>
</evidence>
<dbReference type="Gene3D" id="3.10.20.580">
    <property type="match status" value="1"/>
</dbReference>
<keyword evidence="2 12" id="KW-0963">Cytoplasm</keyword>
<dbReference type="PIRSF" id="PIRSF004803">
    <property type="entry name" value="RnjA"/>
    <property type="match status" value="1"/>
</dbReference>
<dbReference type="KEGG" id="mcui:G8O30_05165"/>
<evidence type="ECO:0000256" key="5">
    <source>
        <dbReference type="ARBA" id="ARBA00022723"/>
    </source>
</evidence>
<dbReference type="RefSeq" id="WP_239673921.1">
    <property type="nucleotide sequence ID" value="NZ_CP049742.1"/>
</dbReference>
<dbReference type="InterPro" id="IPR001279">
    <property type="entry name" value="Metallo-B-lactamas"/>
</dbReference>
<evidence type="ECO:0000256" key="12">
    <source>
        <dbReference type="HAMAP-Rule" id="MF_01491"/>
    </source>
</evidence>
<feature type="binding site" evidence="16">
    <location>
        <position position="74"/>
    </location>
    <ligand>
        <name>Zn(2+)</name>
        <dbReference type="ChEBI" id="CHEBI:29105"/>
        <label>1</label>
        <note>catalytic</note>
    </ligand>
</feature>
<comment type="cofactor">
    <cofactor evidence="13 16">
        <name>Zn(2+)</name>
        <dbReference type="ChEBI" id="CHEBI:29105"/>
    </cofactor>
    <text evidence="13 16">Binds 2 Zn(2+) ions per subunit. It is not clear if Zn(2+) or Mg(2+) is physiologically important.</text>
</comment>
<keyword evidence="10 12" id="KW-0694">RNA-binding</keyword>
<keyword evidence="19" id="KW-1185">Reference proteome</keyword>
<dbReference type="InterPro" id="IPR036866">
    <property type="entry name" value="RibonucZ/Hydroxyglut_hydro"/>
</dbReference>
<dbReference type="CDD" id="cd07714">
    <property type="entry name" value="RNaseJ_MBL-fold"/>
    <property type="match status" value="1"/>
</dbReference>
<dbReference type="Pfam" id="PF00753">
    <property type="entry name" value="Lactamase_B"/>
    <property type="match status" value="1"/>
</dbReference>
<dbReference type="InterPro" id="IPR011108">
    <property type="entry name" value="RMMBL"/>
</dbReference>
<evidence type="ECO:0000313" key="19">
    <source>
        <dbReference type="Proteomes" id="UP000593626"/>
    </source>
</evidence>
<gene>
    <name evidence="12" type="primary">rnj</name>
    <name evidence="18" type="ORF">G8O30_05165</name>
</gene>
<reference evidence="18 19" key="1">
    <citation type="submission" date="2019-07" db="EMBL/GenBank/DDBJ databases">
        <title>Genome sequence of 2 isolates from Red Sea Mangroves.</title>
        <authorList>
            <person name="Sefrji F."/>
            <person name="Michoud G."/>
            <person name="Merlino G."/>
            <person name="Daffonchio D."/>
        </authorList>
    </citation>
    <scope>NUCLEOTIDE SEQUENCE [LARGE SCALE GENOMIC DNA]</scope>
    <source>
        <strain evidence="18 19">R1DC41</strain>
    </source>
</reference>
<dbReference type="Gene3D" id="3.40.50.10710">
    <property type="entry name" value="Metallo-hydrolase/oxidoreductase"/>
    <property type="match status" value="1"/>
</dbReference>
<keyword evidence="8 16" id="KW-0862">Zinc</keyword>
<dbReference type="InterPro" id="IPR041636">
    <property type="entry name" value="RNase_J_C"/>
</dbReference>
<evidence type="ECO:0000256" key="14">
    <source>
        <dbReference type="PIRSR" id="PIRSR004803-1"/>
    </source>
</evidence>
<dbReference type="EC" id="3.1.-.-" evidence="12 13"/>
<dbReference type="GO" id="GO:0004521">
    <property type="term" value="F:RNA endonuclease activity"/>
    <property type="evidence" value="ECO:0007669"/>
    <property type="project" value="UniProtKB-UniRule"/>
</dbReference>
<evidence type="ECO:0000256" key="16">
    <source>
        <dbReference type="PIRSR" id="PIRSR004803-3"/>
    </source>
</evidence>
<evidence type="ECO:0000256" key="7">
    <source>
        <dbReference type="ARBA" id="ARBA00022801"/>
    </source>
</evidence>
<evidence type="ECO:0000256" key="8">
    <source>
        <dbReference type="ARBA" id="ARBA00022833"/>
    </source>
</evidence>
<dbReference type="Pfam" id="PF07521">
    <property type="entry name" value="RMMBL"/>
    <property type="match status" value="1"/>
</dbReference>
<dbReference type="Pfam" id="PF17770">
    <property type="entry name" value="RNase_J_C"/>
    <property type="match status" value="1"/>
</dbReference>
<evidence type="ECO:0000256" key="2">
    <source>
        <dbReference type="ARBA" id="ARBA00022490"/>
    </source>
</evidence>
<keyword evidence="4 12" id="KW-0540">Nuclease</keyword>
<comment type="cofactor">
    <cofactor evidence="16">
        <name>Ca(2+)</name>
        <dbReference type="ChEBI" id="CHEBI:29108"/>
    </cofactor>
    <text evidence="16">Binds 1 Ca(2+) cation per subunit. Seen in 1 crystal structure, it is not clear if it is physiologically important.</text>
</comment>
<dbReference type="InterPro" id="IPR004613">
    <property type="entry name" value="RNase_J"/>
</dbReference>
<dbReference type="GO" id="GO:0006397">
    <property type="term" value="P:mRNA processing"/>
    <property type="evidence" value="ECO:0007669"/>
    <property type="project" value="UniProtKB-ARBA"/>
</dbReference>
<dbReference type="Proteomes" id="UP000593626">
    <property type="component" value="Chromosome"/>
</dbReference>
<feature type="active site" description="Proton acceptor" evidence="14">
    <location>
        <position position="369"/>
    </location>
</feature>
<feature type="binding site" evidence="16">
    <location>
        <position position="164"/>
    </location>
    <ligand>
        <name>Zn(2+)</name>
        <dbReference type="ChEBI" id="CHEBI:29105"/>
        <label>2</label>
        <note>catalytic</note>
    </ligand>
</feature>
<dbReference type="GO" id="GO:0003723">
    <property type="term" value="F:RNA binding"/>
    <property type="evidence" value="ECO:0007669"/>
    <property type="project" value="UniProtKB-UniRule"/>
</dbReference>
<dbReference type="InterPro" id="IPR055132">
    <property type="entry name" value="RNase_J_b_CASP"/>
</dbReference>
<comment type="subcellular location">
    <subcellularLocation>
        <location evidence="1 12 13">Cytoplasm</location>
    </subcellularLocation>
</comment>
<keyword evidence="5 13" id="KW-0479">Metal-binding</keyword>
<comment type="caution">
    <text evidence="12">Lacks conserved residue(s) required for the propagation of feature annotation.</text>
</comment>